<dbReference type="Pfam" id="PF07501">
    <property type="entry name" value="G5"/>
    <property type="match status" value="1"/>
</dbReference>
<feature type="chain" id="PRO_5038366288" description="G5 domain-containing protein" evidence="4">
    <location>
        <begin position="27"/>
        <end position="374"/>
    </location>
</feature>
<dbReference type="Gene3D" id="2.20.230.10">
    <property type="entry name" value="Resuscitation-promoting factor rpfb"/>
    <property type="match status" value="1"/>
</dbReference>
<evidence type="ECO:0000313" key="7">
    <source>
        <dbReference type="Proteomes" id="UP000003994"/>
    </source>
</evidence>
<dbReference type="SUPFAM" id="SSF53955">
    <property type="entry name" value="Lysozyme-like"/>
    <property type="match status" value="1"/>
</dbReference>
<dbReference type="GO" id="GO:0016787">
    <property type="term" value="F:hydrolase activity"/>
    <property type="evidence" value="ECO:0007669"/>
    <property type="project" value="UniProtKB-KW"/>
</dbReference>
<dbReference type="PROSITE" id="PS51318">
    <property type="entry name" value="TAT"/>
    <property type="match status" value="1"/>
</dbReference>
<evidence type="ECO:0000313" key="6">
    <source>
        <dbReference type="EMBL" id="EJZ87096.1"/>
    </source>
</evidence>
<dbReference type="EMBL" id="AGWQ01000004">
    <property type="protein sequence ID" value="EJZ87096.1"/>
    <property type="molecule type" value="Genomic_DNA"/>
</dbReference>
<dbReference type="STRING" id="883077.HMPREF9241_00685"/>
<dbReference type="SMART" id="SM01208">
    <property type="entry name" value="G5"/>
    <property type="match status" value="1"/>
</dbReference>
<evidence type="ECO:0000259" key="5">
    <source>
        <dbReference type="PROSITE" id="PS51109"/>
    </source>
</evidence>
<dbReference type="RefSeq" id="WP_006680890.1">
    <property type="nucleotide sequence ID" value="NZ_JH815208.1"/>
</dbReference>
<dbReference type="eggNOG" id="COG3583">
    <property type="taxonomic scope" value="Bacteria"/>
</dbReference>
<feature type="signal peptide" evidence="4">
    <location>
        <begin position="1"/>
        <end position="26"/>
    </location>
</feature>
<evidence type="ECO:0000256" key="3">
    <source>
        <dbReference type="ARBA" id="ARBA00022801"/>
    </source>
</evidence>
<dbReference type="Gene3D" id="1.10.530.10">
    <property type="match status" value="1"/>
</dbReference>
<dbReference type="InterPro" id="IPR006311">
    <property type="entry name" value="TAT_signal"/>
</dbReference>
<proteinExistence type="inferred from homology"/>
<feature type="domain" description="G5" evidence="5">
    <location>
        <begin position="195"/>
        <end position="274"/>
    </location>
</feature>
<dbReference type="InterPro" id="IPR011098">
    <property type="entry name" value="G5_dom"/>
</dbReference>
<dbReference type="Pfam" id="PF03990">
    <property type="entry name" value="DUF348"/>
    <property type="match status" value="3"/>
</dbReference>
<gene>
    <name evidence="6" type="ORF">HMPREF9241_00685</name>
</gene>
<dbReference type="Pfam" id="PF06737">
    <property type="entry name" value="Transglycosylas"/>
    <property type="match status" value="1"/>
</dbReference>
<dbReference type="CDD" id="cd13925">
    <property type="entry name" value="RPF"/>
    <property type="match status" value="1"/>
</dbReference>
<dbReference type="AlphaFoldDB" id="K0YU40"/>
<comment type="caution">
    <text evidence="6">The sequence shown here is derived from an EMBL/GenBank/DDBJ whole genome shotgun (WGS) entry which is preliminary data.</text>
</comment>
<evidence type="ECO:0000256" key="1">
    <source>
        <dbReference type="ARBA" id="ARBA00010830"/>
    </source>
</evidence>
<organism evidence="6 7">
    <name type="scientific">Schaalia turicensis ACS-279-V-Col4</name>
    <dbReference type="NCBI Taxonomy" id="883077"/>
    <lineage>
        <taxon>Bacteria</taxon>
        <taxon>Bacillati</taxon>
        <taxon>Actinomycetota</taxon>
        <taxon>Actinomycetes</taxon>
        <taxon>Actinomycetales</taxon>
        <taxon>Actinomycetaceae</taxon>
        <taxon>Schaalia</taxon>
    </lineage>
</organism>
<dbReference type="InterPro" id="IPR010618">
    <property type="entry name" value="RPF"/>
</dbReference>
<name>K0YU40_9ACTO</name>
<dbReference type="PATRIC" id="fig|883077.3.peg.692"/>
<dbReference type="HOGENOM" id="CLU_036884_1_1_11"/>
<protein>
    <recommendedName>
        <fullName evidence="5">G5 domain-containing protein</fullName>
    </recommendedName>
</protein>
<dbReference type="PROSITE" id="PS51109">
    <property type="entry name" value="G5"/>
    <property type="match status" value="1"/>
</dbReference>
<comment type="similarity">
    <text evidence="1">Belongs to the transglycosylase family. Rpf subfamily.</text>
</comment>
<keyword evidence="2 4" id="KW-0732">Signal</keyword>
<dbReference type="InterPro" id="IPR007137">
    <property type="entry name" value="DUF348"/>
</dbReference>
<reference evidence="6 7" key="1">
    <citation type="submission" date="2012-07" db="EMBL/GenBank/DDBJ databases">
        <title>The Genome Sequence of Actinomyces turicensis ACS-279-V-COL4.</title>
        <authorList>
            <consortium name="The Broad Institute Genome Sequencing Platform"/>
            <person name="Earl A."/>
            <person name="Ward D."/>
            <person name="Feldgarden M."/>
            <person name="Gevers D."/>
            <person name="Saerens B."/>
            <person name="Vaneechoutte M."/>
            <person name="Walker B."/>
            <person name="Young S.K."/>
            <person name="Zeng Q."/>
            <person name="Gargeya S."/>
            <person name="Fitzgerald M."/>
            <person name="Haas B."/>
            <person name="Abouelleil A."/>
            <person name="Alvarado L."/>
            <person name="Arachchi H.M."/>
            <person name="Berlin A."/>
            <person name="Chapman S.B."/>
            <person name="Goldberg J."/>
            <person name="Griggs A."/>
            <person name="Gujja S."/>
            <person name="Hansen M."/>
            <person name="Howarth C."/>
            <person name="Imamovic A."/>
            <person name="Larimer J."/>
            <person name="McCowen C."/>
            <person name="Montmayeur A."/>
            <person name="Murphy C."/>
            <person name="Neiman D."/>
            <person name="Pearson M."/>
            <person name="Priest M."/>
            <person name="Roberts A."/>
            <person name="Saif S."/>
            <person name="Shea T."/>
            <person name="Sisk P."/>
            <person name="Sykes S."/>
            <person name="Wortman J."/>
            <person name="Nusbaum C."/>
            <person name="Birren B."/>
        </authorList>
    </citation>
    <scope>NUCLEOTIDE SEQUENCE [LARGE SCALE GENOMIC DNA]</scope>
    <source>
        <strain evidence="6 7">ACS-279-V-Col4</strain>
    </source>
</reference>
<evidence type="ECO:0000256" key="2">
    <source>
        <dbReference type="ARBA" id="ARBA00022729"/>
    </source>
</evidence>
<sequence length="374" mass="39037">MNISHPSKRTVITGASALALAMVGIAAGGVASAHHQVTLELDGVSLPVEGFYTTVDDVLESAGVNIGEHDLVAPATSTRVHDGDMIVVRMASAYAVNIDGEDLTAWSTADSIDGVLDSINSESTITLAADRSKLRSEMPVVTDGTPIILDVDGTQTEITASGKGADKVLADAGVRLGEFDRFSYIFSEGKTTLKVTRVSRETVTETEAVAYSTQEREDDTLYQGETSVVQAGVNGSITRKLFRETVDGQVTVNRVISETKTKATSEIVAKGTKERTASTAAASAGAGSAYSLSADSSGVWAALAQCESGGNPATNTGNGYYGLYQFTLSTWRSVGGTGLPSNASAEEQTARAQALQARAGWGQWPSCTRAMGLY</sequence>
<dbReference type="Proteomes" id="UP000003994">
    <property type="component" value="Unassembled WGS sequence"/>
</dbReference>
<keyword evidence="7" id="KW-1185">Reference proteome</keyword>
<keyword evidence="3" id="KW-0378">Hydrolase</keyword>
<evidence type="ECO:0000256" key="4">
    <source>
        <dbReference type="SAM" id="SignalP"/>
    </source>
</evidence>
<dbReference type="InterPro" id="IPR023346">
    <property type="entry name" value="Lysozyme-like_dom_sf"/>
</dbReference>
<accession>K0YU40</accession>